<dbReference type="Proteomes" id="UP000297693">
    <property type="component" value="Unassembled WGS sequence"/>
</dbReference>
<keyword evidence="2" id="KW-0645">Protease</keyword>
<keyword evidence="1" id="KW-0472">Membrane</keyword>
<feature type="transmembrane region" description="Helical" evidence="1">
    <location>
        <begin position="20"/>
        <end position="40"/>
    </location>
</feature>
<dbReference type="EMBL" id="RQGD01000020">
    <property type="protein sequence ID" value="TGL61261.1"/>
    <property type="molecule type" value="Genomic_DNA"/>
</dbReference>
<dbReference type="OrthoDB" id="357991at2"/>
<gene>
    <name evidence="2" type="ORF">EHQ58_05655</name>
</gene>
<accession>A0A4R9K6N7</accession>
<keyword evidence="1" id="KW-1133">Transmembrane helix</keyword>
<evidence type="ECO:0000313" key="3">
    <source>
        <dbReference type="Proteomes" id="UP000297693"/>
    </source>
</evidence>
<reference evidence="2" key="1">
    <citation type="journal article" date="2019" name="PLoS Negl. Trop. Dis.">
        <title>Revisiting the worldwide diversity of Leptospira species in the environment.</title>
        <authorList>
            <person name="Vincent A.T."/>
            <person name="Schiettekatte O."/>
            <person name="Bourhy P."/>
            <person name="Veyrier F.J."/>
            <person name="Picardeau M."/>
        </authorList>
    </citation>
    <scope>NUCLEOTIDE SEQUENCE [LARGE SCALE GENOMIC DNA]</scope>
    <source>
        <strain evidence="2">201702476</strain>
    </source>
</reference>
<protein>
    <submittedName>
        <fullName evidence="2">Aminopeptidase</fullName>
    </submittedName>
</protein>
<dbReference type="GO" id="GO:0004177">
    <property type="term" value="F:aminopeptidase activity"/>
    <property type="evidence" value="ECO:0007669"/>
    <property type="project" value="UniProtKB-KW"/>
</dbReference>
<sequence length="363" mass="42332">MLISPPCSPSLLLCRTKKAFLKLLALCLIFSFLGCIPYLFHVGSEQGRILWHRQKIENIILENKLEEDSLQKLRLITKVREYAISKLALNEKGGFKYFTKLNREAIGWNVSASEPLSFTSYTWWFPIAGTVPYKGFFDKEYAIELENELKNQGLDTRIRVIGGYSTLGWFSDPVLSPQLKWDEHLLVGLVFHEMAHATVYLPGDSDLNESYASFVEEKGVESYYLETEGTKSKSLEKIYKEKESKKQSLFLLKKYARMLDQVYNSNLSSEEKLKSKKEIIHAFKEEILKIGIISEKKTEEFRKREWNNEDFLGFLRYHSGVKGFETIFQNVNRDFKTFHAEIKKLFDLSPEERKSFLTPEEDF</sequence>
<evidence type="ECO:0000313" key="2">
    <source>
        <dbReference type="EMBL" id="TGL61261.1"/>
    </source>
</evidence>
<keyword evidence="2" id="KW-0031">Aminopeptidase</keyword>
<dbReference type="AlphaFoldDB" id="A0A4R9K6N7"/>
<keyword evidence="2" id="KW-0378">Hydrolase</keyword>
<name>A0A4R9K6N7_9LEPT</name>
<keyword evidence="3" id="KW-1185">Reference proteome</keyword>
<dbReference type="Pfam" id="PF10023">
    <property type="entry name" value="Aminopep"/>
    <property type="match status" value="1"/>
</dbReference>
<comment type="caution">
    <text evidence="2">The sequence shown here is derived from an EMBL/GenBank/DDBJ whole genome shotgun (WGS) entry which is preliminary data.</text>
</comment>
<dbReference type="RefSeq" id="WP_135622902.1">
    <property type="nucleotide sequence ID" value="NZ_RQGD01000020.1"/>
</dbReference>
<proteinExistence type="predicted"/>
<organism evidence="2 3">
    <name type="scientific">Leptospira ognonensis</name>
    <dbReference type="NCBI Taxonomy" id="2484945"/>
    <lineage>
        <taxon>Bacteria</taxon>
        <taxon>Pseudomonadati</taxon>
        <taxon>Spirochaetota</taxon>
        <taxon>Spirochaetia</taxon>
        <taxon>Leptospirales</taxon>
        <taxon>Leptospiraceae</taxon>
        <taxon>Leptospira</taxon>
    </lineage>
</organism>
<evidence type="ECO:0000256" key="1">
    <source>
        <dbReference type="SAM" id="Phobius"/>
    </source>
</evidence>
<dbReference type="InterPro" id="IPR014553">
    <property type="entry name" value="Aminopept"/>
</dbReference>
<keyword evidence="1" id="KW-0812">Transmembrane</keyword>
<dbReference type="PIRSF" id="PIRSF029285">
    <property type="entry name" value="Aminopept"/>
    <property type="match status" value="1"/>
</dbReference>